<accession>A0A7W8DNF3</accession>
<keyword evidence="2" id="KW-1185">Reference proteome</keyword>
<gene>
    <name evidence="1" type="ORF">HNQ64_000269</name>
</gene>
<protein>
    <submittedName>
        <fullName evidence="1">Uncharacterized protein</fullName>
    </submittedName>
</protein>
<organism evidence="1 2">
    <name type="scientific">Prosthecobacter dejongeii</name>
    <dbReference type="NCBI Taxonomy" id="48465"/>
    <lineage>
        <taxon>Bacteria</taxon>
        <taxon>Pseudomonadati</taxon>
        <taxon>Verrucomicrobiota</taxon>
        <taxon>Verrucomicrobiia</taxon>
        <taxon>Verrucomicrobiales</taxon>
        <taxon>Verrucomicrobiaceae</taxon>
        <taxon>Prosthecobacter</taxon>
    </lineage>
</organism>
<sequence>MSRQFLGITKSEAMDLRKTQNSLLGCLQVTRFPKSIFIPQTLTLMVIH</sequence>
<evidence type="ECO:0000313" key="1">
    <source>
        <dbReference type="EMBL" id="MBB5036035.1"/>
    </source>
</evidence>
<dbReference type="AlphaFoldDB" id="A0A7W8DNF3"/>
<dbReference type="Proteomes" id="UP000534294">
    <property type="component" value="Unassembled WGS sequence"/>
</dbReference>
<comment type="caution">
    <text evidence="1">The sequence shown here is derived from an EMBL/GenBank/DDBJ whole genome shotgun (WGS) entry which is preliminary data.</text>
</comment>
<name>A0A7W8DNF3_9BACT</name>
<reference evidence="1 2" key="1">
    <citation type="submission" date="2020-08" db="EMBL/GenBank/DDBJ databases">
        <title>Genomic Encyclopedia of Type Strains, Phase IV (KMG-IV): sequencing the most valuable type-strain genomes for metagenomic binning, comparative biology and taxonomic classification.</title>
        <authorList>
            <person name="Goeker M."/>
        </authorList>
    </citation>
    <scope>NUCLEOTIDE SEQUENCE [LARGE SCALE GENOMIC DNA]</scope>
    <source>
        <strain evidence="1 2">DSM 12251</strain>
    </source>
</reference>
<evidence type="ECO:0000313" key="2">
    <source>
        <dbReference type="Proteomes" id="UP000534294"/>
    </source>
</evidence>
<dbReference type="EMBL" id="JACHIF010000001">
    <property type="protein sequence ID" value="MBB5036035.1"/>
    <property type="molecule type" value="Genomic_DNA"/>
</dbReference>
<proteinExistence type="predicted"/>